<dbReference type="InterPro" id="IPR036770">
    <property type="entry name" value="Ankyrin_rpt-contain_sf"/>
</dbReference>
<dbReference type="PROSITE" id="PS50297">
    <property type="entry name" value="ANK_REP_REGION"/>
    <property type="match status" value="2"/>
</dbReference>
<feature type="compositionally biased region" description="Basic and acidic residues" evidence="4">
    <location>
        <begin position="218"/>
        <end position="229"/>
    </location>
</feature>
<sequence length="350" mass="37140">MTGRIIYFIHCPTHSVICAVLTKTGIFPHIMRLVSTGTRHISSICGKQFTAMKVDHNKSEDTERALLRLEAWWVFPMPEAGTLSAGALPLEVIAGFAALPAPPARQIIGRRHFWHLFAIAVLALALRASALPSQAPPMVERRRLQRAKHEGRRLVPLKGGAARLASLGGAVDMGNAMDACNAGDRGAVAAPKSVLSGCAKCKGEGSDDEGGPRSKGPQSRDRKDLKGCKKPLLREAKVSPVFDGGMTTLMVAAQTGSLENVKRLVGEGADVNARDPVIGWSALHWAAKERHAGICAELLRSGADIALANTDGKTPVQVAAEQDASFAKKLEVMGMEHQMAAAAAIGDIFA</sequence>
<dbReference type="InterPro" id="IPR002110">
    <property type="entry name" value="Ankyrin_rpt"/>
</dbReference>
<evidence type="ECO:0000256" key="2">
    <source>
        <dbReference type="ARBA" id="ARBA00023043"/>
    </source>
</evidence>
<comment type="caution">
    <text evidence="5">The sequence shown here is derived from an EMBL/GenBank/DDBJ whole genome shotgun (WGS) entry which is preliminary data.</text>
</comment>
<dbReference type="Proteomes" id="UP001189429">
    <property type="component" value="Unassembled WGS sequence"/>
</dbReference>
<name>A0ABN9PMU3_9DINO</name>
<feature type="region of interest" description="Disordered" evidence="4">
    <location>
        <begin position="201"/>
        <end position="229"/>
    </location>
</feature>
<feature type="repeat" description="ANK" evidence="3">
    <location>
        <begin position="278"/>
        <end position="310"/>
    </location>
</feature>
<evidence type="ECO:0000256" key="1">
    <source>
        <dbReference type="ARBA" id="ARBA00022737"/>
    </source>
</evidence>
<organism evidence="5 6">
    <name type="scientific">Prorocentrum cordatum</name>
    <dbReference type="NCBI Taxonomy" id="2364126"/>
    <lineage>
        <taxon>Eukaryota</taxon>
        <taxon>Sar</taxon>
        <taxon>Alveolata</taxon>
        <taxon>Dinophyceae</taxon>
        <taxon>Prorocentrales</taxon>
        <taxon>Prorocentraceae</taxon>
        <taxon>Prorocentrum</taxon>
    </lineage>
</organism>
<evidence type="ECO:0000256" key="4">
    <source>
        <dbReference type="SAM" id="MobiDB-lite"/>
    </source>
</evidence>
<feature type="repeat" description="ANK" evidence="3">
    <location>
        <begin position="244"/>
        <end position="276"/>
    </location>
</feature>
<proteinExistence type="predicted"/>
<protein>
    <submittedName>
        <fullName evidence="5">Uncharacterized protein</fullName>
    </submittedName>
</protein>
<dbReference type="PANTHER" id="PTHR24171:SF9">
    <property type="entry name" value="ANKYRIN REPEAT DOMAIN-CONTAINING PROTEIN 39"/>
    <property type="match status" value="1"/>
</dbReference>
<keyword evidence="6" id="KW-1185">Reference proteome</keyword>
<dbReference type="EMBL" id="CAUYUJ010000892">
    <property type="protein sequence ID" value="CAK0793064.1"/>
    <property type="molecule type" value="Genomic_DNA"/>
</dbReference>
<accession>A0ABN9PMU3</accession>
<evidence type="ECO:0000313" key="6">
    <source>
        <dbReference type="Proteomes" id="UP001189429"/>
    </source>
</evidence>
<evidence type="ECO:0000256" key="3">
    <source>
        <dbReference type="PROSITE-ProRule" id="PRU00023"/>
    </source>
</evidence>
<dbReference type="Pfam" id="PF12796">
    <property type="entry name" value="Ank_2"/>
    <property type="match status" value="1"/>
</dbReference>
<reference evidence="5" key="1">
    <citation type="submission" date="2023-10" db="EMBL/GenBank/DDBJ databases">
        <authorList>
            <person name="Chen Y."/>
            <person name="Shah S."/>
            <person name="Dougan E. K."/>
            <person name="Thang M."/>
            <person name="Chan C."/>
        </authorList>
    </citation>
    <scope>NUCLEOTIDE SEQUENCE [LARGE SCALE GENOMIC DNA]</scope>
</reference>
<dbReference type="PROSITE" id="PS50088">
    <property type="entry name" value="ANK_REPEAT"/>
    <property type="match status" value="2"/>
</dbReference>
<dbReference type="SUPFAM" id="SSF48403">
    <property type="entry name" value="Ankyrin repeat"/>
    <property type="match status" value="1"/>
</dbReference>
<evidence type="ECO:0000313" key="5">
    <source>
        <dbReference type="EMBL" id="CAK0793064.1"/>
    </source>
</evidence>
<dbReference type="Gene3D" id="1.25.40.20">
    <property type="entry name" value="Ankyrin repeat-containing domain"/>
    <property type="match status" value="1"/>
</dbReference>
<dbReference type="SMART" id="SM00248">
    <property type="entry name" value="ANK"/>
    <property type="match status" value="2"/>
</dbReference>
<keyword evidence="2 3" id="KW-0040">ANK repeat</keyword>
<keyword evidence="1" id="KW-0677">Repeat</keyword>
<gene>
    <name evidence="5" type="ORF">PCOR1329_LOCUS3478</name>
</gene>
<dbReference type="PANTHER" id="PTHR24171">
    <property type="entry name" value="ANKYRIN REPEAT DOMAIN-CONTAINING PROTEIN 39-RELATED"/>
    <property type="match status" value="1"/>
</dbReference>